<sequence length="247" mass="27649">MTYFKRTTRIVSIIGTLAFTFSSVPSYADTQTPSVSTESVDVFAIPSQPIVDLVKKTSDQLNDYGMTSFYRQGKPVHITLYLSTFDQAKEKNIQKIVSQLAEKYHALPISAKGFTVTKGKWAFINVDNSTELQRLADEVTLAIEPLRNKNSPIPNWVANYPNKKAAFERYGSPNVFQNFAPHLTLLAEENSPELINFSRMMTTQQPKAQGAVIGIGVGVTDKWGQQKKILGEYLFTHTNSNDHSDIH</sequence>
<dbReference type="InterPro" id="IPR009097">
    <property type="entry name" value="Cyclic_Pdiesterase"/>
</dbReference>
<dbReference type="SUPFAM" id="SSF55144">
    <property type="entry name" value="LigT-like"/>
    <property type="match status" value="1"/>
</dbReference>
<evidence type="ECO:0000313" key="2">
    <source>
        <dbReference type="EMBL" id="MZI93115.1"/>
    </source>
</evidence>
<reference evidence="2 3" key="1">
    <citation type="submission" date="2019-10" db="EMBL/GenBank/DDBJ databases">
        <title>Vibrio sp. nov. isolated from a shrimp pond.</title>
        <authorList>
            <person name="Gomez-Gil B."/>
            <person name="Enciso-Ibarra J."/>
            <person name="Enciso-Ibarra K."/>
            <person name="Bolan-Mejia C."/>
        </authorList>
    </citation>
    <scope>NUCLEOTIDE SEQUENCE [LARGE SCALE GENOMIC DNA]</scope>
    <source>
        <strain evidence="2 3">CAIM 722</strain>
    </source>
</reference>
<feature type="chain" id="PRO_5030663361" evidence="1">
    <location>
        <begin position="29"/>
        <end position="247"/>
    </location>
</feature>
<keyword evidence="3" id="KW-1185">Reference proteome</keyword>
<dbReference type="RefSeq" id="WP_161154415.1">
    <property type="nucleotide sequence ID" value="NZ_WEKT01000010.1"/>
</dbReference>
<evidence type="ECO:0000313" key="3">
    <source>
        <dbReference type="Proteomes" id="UP000462621"/>
    </source>
</evidence>
<dbReference type="AlphaFoldDB" id="A0A7X4RUB4"/>
<dbReference type="Proteomes" id="UP000462621">
    <property type="component" value="Unassembled WGS sequence"/>
</dbReference>
<dbReference type="Pfam" id="PF13563">
    <property type="entry name" value="2_5_RNA_ligase2"/>
    <property type="match status" value="1"/>
</dbReference>
<dbReference type="Gene3D" id="3.90.1140.10">
    <property type="entry name" value="Cyclic phosphodiesterase"/>
    <property type="match status" value="1"/>
</dbReference>
<dbReference type="EMBL" id="WEKT01000010">
    <property type="protein sequence ID" value="MZI93115.1"/>
    <property type="molecule type" value="Genomic_DNA"/>
</dbReference>
<protein>
    <submittedName>
        <fullName evidence="2">DUF1045 domain-containing protein</fullName>
    </submittedName>
</protein>
<gene>
    <name evidence="2" type="ORF">F9817_07875</name>
</gene>
<evidence type="ECO:0000256" key="1">
    <source>
        <dbReference type="SAM" id="SignalP"/>
    </source>
</evidence>
<comment type="caution">
    <text evidence="2">The sequence shown here is derived from an EMBL/GenBank/DDBJ whole genome shotgun (WGS) entry which is preliminary data.</text>
</comment>
<keyword evidence="1" id="KW-0732">Signal</keyword>
<name>A0A7X4RUB4_9VIBR</name>
<feature type="signal peptide" evidence="1">
    <location>
        <begin position="1"/>
        <end position="28"/>
    </location>
</feature>
<proteinExistence type="predicted"/>
<organism evidence="2 3">
    <name type="scientific">Vibrio eleionomae</name>
    <dbReference type="NCBI Taxonomy" id="2653505"/>
    <lineage>
        <taxon>Bacteria</taxon>
        <taxon>Pseudomonadati</taxon>
        <taxon>Pseudomonadota</taxon>
        <taxon>Gammaproteobacteria</taxon>
        <taxon>Vibrionales</taxon>
        <taxon>Vibrionaceae</taxon>
        <taxon>Vibrio</taxon>
    </lineage>
</organism>
<accession>A0A7X4RUB4</accession>